<evidence type="ECO:0000256" key="1">
    <source>
        <dbReference type="ARBA" id="ARBA00004141"/>
    </source>
</evidence>
<feature type="transmembrane region" description="Helical" evidence="5">
    <location>
        <begin position="58"/>
        <end position="79"/>
    </location>
</feature>
<keyword evidence="2 5" id="KW-0812">Transmembrane</keyword>
<dbReference type="InterPro" id="IPR011701">
    <property type="entry name" value="MFS"/>
</dbReference>
<dbReference type="Proteomes" id="UP001220256">
    <property type="component" value="Unassembled WGS sequence"/>
</dbReference>
<dbReference type="PANTHER" id="PTHR23502">
    <property type="entry name" value="MAJOR FACILITATOR SUPERFAMILY"/>
    <property type="match status" value="1"/>
</dbReference>
<dbReference type="SUPFAM" id="SSF103473">
    <property type="entry name" value="MFS general substrate transporter"/>
    <property type="match status" value="1"/>
</dbReference>
<dbReference type="InterPro" id="IPR020846">
    <property type="entry name" value="MFS_dom"/>
</dbReference>
<evidence type="ECO:0000256" key="5">
    <source>
        <dbReference type="SAM" id="Phobius"/>
    </source>
</evidence>
<dbReference type="InterPro" id="IPR005829">
    <property type="entry name" value="Sugar_transporter_CS"/>
</dbReference>
<proteinExistence type="predicted"/>
<feature type="domain" description="Major facilitator superfamily (MFS) profile" evidence="6">
    <location>
        <begin position="60"/>
        <end position="478"/>
    </location>
</feature>
<feature type="transmembrane region" description="Helical" evidence="5">
    <location>
        <begin position="125"/>
        <end position="144"/>
    </location>
</feature>
<dbReference type="EMBL" id="JAPVEB010000004">
    <property type="protein sequence ID" value="KAJ5265012.1"/>
    <property type="molecule type" value="Genomic_DNA"/>
</dbReference>
<comment type="caution">
    <text evidence="7">The sequence shown here is derived from an EMBL/GenBank/DDBJ whole genome shotgun (WGS) entry which is preliminary data.</text>
</comment>
<feature type="transmembrane region" description="Helical" evidence="5">
    <location>
        <begin position="314"/>
        <end position="334"/>
    </location>
</feature>
<feature type="transmembrane region" description="Helical" evidence="5">
    <location>
        <begin position="428"/>
        <end position="447"/>
    </location>
</feature>
<dbReference type="Pfam" id="PF07690">
    <property type="entry name" value="MFS_1"/>
    <property type="match status" value="1"/>
</dbReference>
<evidence type="ECO:0000256" key="4">
    <source>
        <dbReference type="ARBA" id="ARBA00023136"/>
    </source>
</evidence>
<evidence type="ECO:0000256" key="2">
    <source>
        <dbReference type="ARBA" id="ARBA00022692"/>
    </source>
</evidence>
<feature type="transmembrane region" description="Helical" evidence="5">
    <location>
        <begin position="276"/>
        <end position="302"/>
    </location>
</feature>
<reference evidence="7 8" key="1">
    <citation type="journal article" date="2023" name="IMA Fungus">
        <title>Comparative genomic study of the Penicillium genus elucidates a diverse pangenome and 15 lateral gene transfer events.</title>
        <authorList>
            <person name="Petersen C."/>
            <person name="Sorensen T."/>
            <person name="Nielsen M.R."/>
            <person name="Sondergaard T.E."/>
            <person name="Sorensen J.L."/>
            <person name="Fitzpatrick D.A."/>
            <person name="Frisvad J.C."/>
            <person name="Nielsen K.L."/>
        </authorList>
    </citation>
    <scope>NUCLEOTIDE SEQUENCE [LARGE SCALE GENOMIC DNA]</scope>
    <source>
        <strain evidence="7 8">IBT 3361</strain>
    </source>
</reference>
<dbReference type="PROSITE" id="PS00216">
    <property type="entry name" value="SUGAR_TRANSPORT_1"/>
    <property type="match status" value="1"/>
</dbReference>
<dbReference type="Gene3D" id="1.20.1720.10">
    <property type="entry name" value="Multidrug resistance protein D"/>
    <property type="match status" value="1"/>
</dbReference>
<feature type="transmembrane region" description="Helical" evidence="5">
    <location>
        <begin position="150"/>
        <end position="171"/>
    </location>
</feature>
<dbReference type="InterPro" id="IPR036259">
    <property type="entry name" value="MFS_trans_sf"/>
</dbReference>
<feature type="transmembrane region" description="Helical" evidence="5">
    <location>
        <begin position="183"/>
        <end position="205"/>
    </location>
</feature>
<organism evidence="7 8">
    <name type="scientific">Penicillium chrysogenum</name>
    <name type="common">Penicillium notatum</name>
    <dbReference type="NCBI Taxonomy" id="5076"/>
    <lineage>
        <taxon>Eukaryota</taxon>
        <taxon>Fungi</taxon>
        <taxon>Dikarya</taxon>
        <taxon>Ascomycota</taxon>
        <taxon>Pezizomycotina</taxon>
        <taxon>Eurotiomycetes</taxon>
        <taxon>Eurotiomycetidae</taxon>
        <taxon>Eurotiales</taxon>
        <taxon>Aspergillaceae</taxon>
        <taxon>Penicillium</taxon>
        <taxon>Penicillium chrysogenum species complex</taxon>
    </lineage>
</organism>
<evidence type="ECO:0000256" key="3">
    <source>
        <dbReference type="ARBA" id="ARBA00022989"/>
    </source>
</evidence>
<name>A0ABQ8WEF2_PENCH</name>
<gene>
    <name evidence="7" type="ORF">N7505_007805</name>
</gene>
<keyword evidence="3 5" id="KW-1133">Transmembrane helix</keyword>
<protein>
    <submittedName>
        <fullName evidence="7">MFS general substrate transporter</fullName>
    </submittedName>
</protein>
<accession>A0ABQ8WEF2</accession>
<comment type="subcellular location">
    <subcellularLocation>
        <location evidence="1">Membrane</location>
        <topology evidence="1">Multi-pass membrane protein</topology>
    </subcellularLocation>
</comment>
<evidence type="ECO:0000313" key="7">
    <source>
        <dbReference type="EMBL" id="KAJ5265012.1"/>
    </source>
</evidence>
<keyword evidence="4 5" id="KW-0472">Membrane</keyword>
<sequence length="478" mass="52524">MDSHPKLTVNGPNEKRVTTLHVQPVAPSPSSILTSSDPTLWDTQFADSARQWTTATKVAISVVAIVSFFVITLANSIYIAGIPGVRAEFQIGTTLAISPVALYAMGFAVGPLLSSALSEKFGRKWAIKCSLLLHLIFTIVGAIAPNFRTLAVARALSGILGSPLVTIFVGVLNDLWKMPEDHLAVPVFLLYGLGGISAPTVGPVIGQAVVENGGWRWTFWLIAILVGLCFLAAIPIEETYEPVVRRKASNIPGRDWQNVVGRAFLRPLHMLWVERIIWPTTSITVAGQVVLFVFYAAFPIMLDEVYEFTPYETGLAFLAQLVAGVLAFPVLGFIERKGRASAKRDPEFILDGGKLAGTAMWTSLIIIAWLPRNNVHWVWLVYARYKNEVYRADLGVSVLAIDVSLRYALSCVFPLFTVQLMDRVGFHWMMSLLAALHLALSIIPWALQKKGATLRAQSPYLNRHVSPHEDAARTIQSP</sequence>
<feature type="transmembrane region" description="Helical" evidence="5">
    <location>
        <begin position="91"/>
        <end position="113"/>
    </location>
</feature>
<dbReference type="PANTHER" id="PTHR23502:SF182">
    <property type="entry name" value="POLYAMINE TRANSPORTER, PUTATIVE-RELATED"/>
    <property type="match status" value="1"/>
</dbReference>
<keyword evidence="8" id="KW-1185">Reference proteome</keyword>
<evidence type="ECO:0000313" key="8">
    <source>
        <dbReference type="Proteomes" id="UP001220256"/>
    </source>
</evidence>
<evidence type="ECO:0000259" key="6">
    <source>
        <dbReference type="PROSITE" id="PS50850"/>
    </source>
</evidence>
<dbReference type="PROSITE" id="PS50850">
    <property type="entry name" value="MFS"/>
    <property type="match status" value="1"/>
</dbReference>
<feature type="transmembrane region" description="Helical" evidence="5">
    <location>
        <begin position="217"/>
        <end position="236"/>
    </location>
</feature>